<dbReference type="PANTHER" id="PTHR35399:SF2">
    <property type="entry name" value="DUF839 DOMAIN-CONTAINING PROTEIN"/>
    <property type="match status" value="1"/>
</dbReference>
<accession>A0A542YU18</accession>
<feature type="compositionally biased region" description="Low complexity" evidence="1">
    <location>
        <begin position="83"/>
        <end position="97"/>
    </location>
</feature>
<name>A0A542YU18_9MICO</name>
<dbReference type="Proteomes" id="UP000319516">
    <property type="component" value="Unassembled WGS sequence"/>
</dbReference>
<dbReference type="EMBL" id="VFOP01000001">
    <property type="protein sequence ID" value="TQL51578.1"/>
    <property type="molecule type" value="Genomic_DNA"/>
</dbReference>
<dbReference type="PANTHER" id="PTHR35399">
    <property type="entry name" value="SLR8030 PROTEIN"/>
    <property type="match status" value="1"/>
</dbReference>
<dbReference type="InterPro" id="IPR006311">
    <property type="entry name" value="TAT_signal"/>
</dbReference>
<dbReference type="RefSeq" id="WP_141785568.1">
    <property type="nucleotide sequence ID" value="NZ_BAAAIK010000011.1"/>
</dbReference>
<comment type="caution">
    <text evidence="2">The sequence shown here is derived from an EMBL/GenBank/DDBJ whole genome shotgun (WGS) entry which is preliminary data.</text>
</comment>
<keyword evidence="3" id="KW-1185">Reference proteome</keyword>
<evidence type="ECO:0000313" key="3">
    <source>
        <dbReference type="Proteomes" id="UP000319516"/>
    </source>
</evidence>
<organism evidence="2 3">
    <name type="scientific">Ornithinicoccus hortensis</name>
    <dbReference type="NCBI Taxonomy" id="82346"/>
    <lineage>
        <taxon>Bacteria</taxon>
        <taxon>Bacillati</taxon>
        <taxon>Actinomycetota</taxon>
        <taxon>Actinomycetes</taxon>
        <taxon>Micrococcales</taxon>
        <taxon>Intrasporangiaceae</taxon>
        <taxon>Ornithinicoccus</taxon>
    </lineage>
</organism>
<evidence type="ECO:0000256" key="1">
    <source>
        <dbReference type="SAM" id="MobiDB-lite"/>
    </source>
</evidence>
<dbReference type="AlphaFoldDB" id="A0A542YU18"/>
<evidence type="ECO:0000313" key="2">
    <source>
        <dbReference type="EMBL" id="TQL51578.1"/>
    </source>
</evidence>
<feature type="region of interest" description="Disordered" evidence="1">
    <location>
        <begin position="83"/>
        <end position="102"/>
    </location>
</feature>
<dbReference type="SUPFAM" id="SSF63829">
    <property type="entry name" value="Calcium-dependent phosphotriesterase"/>
    <property type="match status" value="1"/>
</dbReference>
<sequence length="696" mass="75667">MSVLPPKRRQLPLVQIGGHGTGRSRMTCKYRCGDACFHDVPNRSGNAYFGDIAQEAFSRRSLLKAGAVVALVAAGTTLGDPQRVAATTGVPTGGRVPPKGPGPKGLRFAPITQQTGDTVAVPKDYLSEVVISWGDPLWSDAPAFDPHNQTAAAQQRQFGYNNDHTGILEGRHSGTKSTVLVCNHEYSTEPMMLPGYDPENPTLEQVEIGWAAHGLTVVAVEPSGRRGGKKVGLKPILDHALNRRFHTRTEFELTGPVAGSRYVQTTADRRGRTVLGTLNNCAGGVTPWGTWLTAEENFNQYFANADGVSDPVVRERLARYGLPGGASERRWEDFDDRFDLTKEPNEVNRFGWIVEVDPFDPTSTPKKRTALGRFKHEAATIRISDEGYAVAYMGDDERFDYLYKFVSSRKYRENDPQHNAHLLEDGTLYVARFTGDSPPEEIDGSGAVPSDGEFDGSGEWIKLVSGPRSFVPGMSAEEVLLFTRQAGDIVGATKMDRPEDVEPSPVTGKVYMALTNNTARTNEQADEANPRGDNKHGHVMELTEAGDDAAATSFGWKVLLLCGDPDDPSTYFAGFDKSEVSPISCPDNVAFDRHGNLWISTDGQPGTLGTNDALYGVPVEGEYRGWVRQFLAVPGGGETCGPIVQDRMVLVAVQHPGEFSEASFENPLSHWPDGGTSIPRPSIVVAYRRDGGKIGD</sequence>
<dbReference type="Pfam" id="PF05787">
    <property type="entry name" value="PhoX"/>
    <property type="match status" value="1"/>
</dbReference>
<dbReference type="PROSITE" id="PS51318">
    <property type="entry name" value="TAT"/>
    <property type="match status" value="1"/>
</dbReference>
<protein>
    <recommendedName>
        <fullName evidence="4">Channel forming colicins domain-containing protein</fullName>
    </recommendedName>
</protein>
<evidence type="ECO:0008006" key="4">
    <source>
        <dbReference type="Google" id="ProtNLM"/>
    </source>
</evidence>
<proteinExistence type="predicted"/>
<gene>
    <name evidence="2" type="ORF">FB467_2728</name>
</gene>
<dbReference type="InterPro" id="IPR008557">
    <property type="entry name" value="PhoX"/>
</dbReference>
<dbReference type="OrthoDB" id="9801383at2"/>
<reference evidence="2 3" key="1">
    <citation type="submission" date="2019-06" db="EMBL/GenBank/DDBJ databases">
        <title>Sequencing the genomes of 1000 actinobacteria strains.</title>
        <authorList>
            <person name="Klenk H.-P."/>
        </authorList>
    </citation>
    <scope>NUCLEOTIDE SEQUENCE [LARGE SCALE GENOMIC DNA]</scope>
    <source>
        <strain evidence="2 3">DSM 12335</strain>
    </source>
</reference>